<keyword evidence="4 5" id="KW-0687">Ribonucleoprotein</keyword>
<evidence type="ECO:0000313" key="10">
    <source>
        <dbReference type="Proteomes" id="UP000178869"/>
    </source>
</evidence>
<evidence type="ECO:0000259" key="8">
    <source>
        <dbReference type="Pfam" id="PF14693"/>
    </source>
</evidence>
<evidence type="ECO:0000256" key="1">
    <source>
        <dbReference type="ARBA" id="ARBA00022730"/>
    </source>
</evidence>
<dbReference type="PANTHER" id="PTHR33284:SF1">
    <property type="entry name" value="RIBOSOMAL PROTEIN L25_GLN-TRNA SYNTHETASE, ANTI-CODON-BINDING DOMAIN-CONTAINING PROTEIN"/>
    <property type="match status" value="1"/>
</dbReference>
<feature type="domain" description="Large ribosomal subunit protein bL25 L25" evidence="7">
    <location>
        <begin position="4"/>
        <end position="92"/>
    </location>
</feature>
<dbReference type="GO" id="GO:0003735">
    <property type="term" value="F:structural constituent of ribosome"/>
    <property type="evidence" value="ECO:0007669"/>
    <property type="project" value="InterPro"/>
</dbReference>
<dbReference type="SUPFAM" id="SSF50715">
    <property type="entry name" value="Ribosomal protein L25-like"/>
    <property type="match status" value="1"/>
</dbReference>
<dbReference type="Proteomes" id="UP000178869">
    <property type="component" value="Unassembled WGS sequence"/>
</dbReference>
<comment type="similarity">
    <text evidence="5">Belongs to the bacterial ribosomal protein bL25 family. CTC subfamily.</text>
</comment>
<dbReference type="InterPro" id="IPR011035">
    <property type="entry name" value="Ribosomal_bL25/Gln-tRNA_synth"/>
</dbReference>
<keyword evidence="2 5" id="KW-0694">RNA-binding</keyword>
<dbReference type="InterPro" id="IPR020057">
    <property type="entry name" value="Ribosomal_bL25_b-dom"/>
</dbReference>
<dbReference type="PANTHER" id="PTHR33284">
    <property type="entry name" value="RIBOSOMAL PROTEIN L25/GLN-TRNA SYNTHETASE, ANTI-CODON-BINDING DOMAIN-CONTAINING PROTEIN"/>
    <property type="match status" value="1"/>
</dbReference>
<feature type="domain" description="Large ribosomal subunit protein bL25 beta" evidence="8">
    <location>
        <begin position="102"/>
        <end position="184"/>
    </location>
</feature>
<dbReference type="InterPro" id="IPR001021">
    <property type="entry name" value="Ribosomal_bL25_long"/>
</dbReference>
<gene>
    <name evidence="5" type="primary">rplY</name>
    <name evidence="5" type="synonym">ctc</name>
    <name evidence="9" type="ORF">A2828_00215</name>
</gene>
<evidence type="ECO:0000259" key="7">
    <source>
        <dbReference type="Pfam" id="PF01386"/>
    </source>
</evidence>
<name>A0A1G2PDJ7_9BACT</name>
<dbReference type="HAMAP" id="MF_01334">
    <property type="entry name" value="Ribosomal_bL25_CTC"/>
    <property type="match status" value="1"/>
</dbReference>
<dbReference type="InterPro" id="IPR037121">
    <property type="entry name" value="Ribosomal_bL25_C"/>
</dbReference>
<keyword evidence="3 5" id="KW-0689">Ribosomal protein</keyword>
<dbReference type="Gene3D" id="2.170.120.20">
    <property type="entry name" value="Ribosomal protein L25, beta domain"/>
    <property type="match status" value="1"/>
</dbReference>
<dbReference type="Pfam" id="PF01386">
    <property type="entry name" value="Ribosomal_L25p"/>
    <property type="match status" value="1"/>
</dbReference>
<feature type="coiled-coil region" evidence="6">
    <location>
        <begin position="201"/>
        <end position="228"/>
    </location>
</feature>
<accession>A0A1G2PDJ7</accession>
<proteinExistence type="inferred from homology"/>
<dbReference type="CDD" id="cd00495">
    <property type="entry name" value="Ribosomal_L25_TL5_CTC"/>
    <property type="match status" value="1"/>
</dbReference>
<reference evidence="9 10" key="1">
    <citation type="journal article" date="2016" name="Nat. Commun.">
        <title>Thousands of microbial genomes shed light on interconnected biogeochemical processes in an aquifer system.</title>
        <authorList>
            <person name="Anantharaman K."/>
            <person name="Brown C.T."/>
            <person name="Hug L.A."/>
            <person name="Sharon I."/>
            <person name="Castelle C.J."/>
            <person name="Probst A.J."/>
            <person name="Thomas B.C."/>
            <person name="Singh A."/>
            <person name="Wilkins M.J."/>
            <person name="Karaoz U."/>
            <person name="Brodie E.L."/>
            <person name="Williams K.H."/>
            <person name="Hubbard S.S."/>
            <person name="Banfield J.F."/>
        </authorList>
    </citation>
    <scope>NUCLEOTIDE SEQUENCE [LARGE SCALE GENOMIC DNA]</scope>
</reference>
<evidence type="ECO:0000256" key="2">
    <source>
        <dbReference type="ARBA" id="ARBA00022884"/>
    </source>
</evidence>
<keyword evidence="6" id="KW-0175">Coiled coil</keyword>
<comment type="function">
    <text evidence="5">This is one of the proteins that binds to the 5S RNA in the ribosome where it forms part of the central protuberance.</text>
</comment>
<dbReference type="Pfam" id="PF14693">
    <property type="entry name" value="Ribosomal_TL5_C"/>
    <property type="match status" value="1"/>
</dbReference>
<dbReference type="GO" id="GO:0022625">
    <property type="term" value="C:cytosolic large ribosomal subunit"/>
    <property type="evidence" value="ECO:0007669"/>
    <property type="project" value="TreeGrafter"/>
</dbReference>
<comment type="subunit">
    <text evidence="5">Part of the 50S ribosomal subunit; part of the 5S rRNA/L5/L18/L25 subcomplex. Contacts the 5S rRNA. Binds to the 5S rRNA independently of L5 and L18.</text>
</comment>
<dbReference type="InterPro" id="IPR020930">
    <property type="entry name" value="Ribosomal_uL5_bac-type"/>
</dbReference>
<dbReference type="InterPro" id="IPR029751">
    <property type="entry name" value="Ribosomal_L25_dom"/>
</dbReference>
<dbReference type="EMBL" id="MHSR01000016">
    <property type="protein sequence ID" value="OHA46363.1"/>
    <property type="molecule type" value="Genomic_DNA"/>
</dbReference>
<dbReference type="InterPro" id="IPR020056">
    <property type="entry name" value="Rbsml_bL25/Gln-tRNA_synth_N"/>
</dbReference>
<evidence type="ECO:0000256" key="3">
    <source>
        <dbReference type="ARBA" id="ARBA00022980"/>
    </source>
</evidence>
<evidence type="ECO:0000313" key="9">
    <source>
        <dbReference type="EMBL" id="OHA46363.1"/>
    </source>
</evidence>
<organism evidence="9 10">
    <name type="scientific">Candidatus Terrybacteria bacterium RIFCSPHIGHO2_01_FULL_43_35</name>
    <dbReference type="NCBI Taxonomy" id="1802361"/>
    <lineage>
        <taxon>Bacteria</taxon>
        <taxon>Candidatus Terryibacteriota</taxon>
    </lineage>
</organism>
<dbReference type="GO" id="GO:0006412">
    <property type="term" value="P:translation"/>
    <property type="evidence" value="ECO:0007669"/>
    <property type="project" value="UniProtKB-UniRule"/>
</dbReference>
<dbReference type="Gene3D" id="2.40.240.10">
    <property type="entry name" value="Ribosomal Protein L25, Chain P"/>
    <property type="match status" value="1"/>
</dbReference>
<keyword evidence="1 5" id="KW-0699">rRNA-binding</keyword>
<dbReference type="NCBIfam" id="TIGR00731">
    <property type="entry name" value="bL25_bact_ctc"/>
    <property type="match status" value="1"/>
</dbReference>
<protein>
    <recommendedName>
        <fullName evidence="5">Large ribosomal subunit protein bL25</fullName>
    </recommendedName>
    <alternativeName>
        <fullName evidence="5">General stress protein CTC</fullName>
    </alternativeName>
</protein>
<evidence type="ECO:0000256" key="6">
    <source>
        <dbReference type="SAM" id="Coils"/>
    </source>
</evidence>
<evidence type="ECO:0000256" key="5">
    <source>
        <dbReference type="HAMAP-Rule" id="MF_01334"/>
    </source>
</evidence>
<dbReference type="GO" id="GO:0008097">
    <property type="term" value="F:5S rRNA binding"/>
    <property type="evidence" value="ECO:0007669"/>
    <property type="project" value="InterPro"/>
</dbReference>
<comment type="caution">
    <text evidence="9">The sequence shown here is derived from an EMBL/GenBank/DDBJ whole genome shotgun (WGS) entry which is preliminary data.</text>
</comment>
<sequence>METLNVKTRNITGKKVRILRKKGEIPAVLYGYGIESEALVVPVKDFEKIFKKSGETSLLSLVVNDSSSNTRTVLIRDVQRDSLSRLPLHVDFHQVNMNEELDLDAPLVFTGTSMAVSSEGGVLVKALYELPISALPANLPHELSIDITPLEKIGDAIHIKDIKLPSGVRVRLDEDATIVFIDKPISEEDLAALETAPEVKVEEIEVVGEKEKKEAEEAEAVLAAAEKEKKE</sequence>
<evidence type="ECO:0000256" key="4">
    <source>
        <dbReference type="ARBA" id="ARBA00023274"/>
    </source>
</evidence>
<dbReference type="AlphaFoldDB" id="A0A1G2PDJ7"/>